<evidence type="ECO:0000313" key="2">
    <source>
        <dbReference type="Proteomes" id="UP001528673"/>
    </source>
</evidence>
<dbReference type="InterPro" id="IPR011045">
    <property type="entry name" value="N2O_reductase_N"/>
</dbReference>
<reference evidence="1 2" key="1">
    <citation type="submission" date="2023-02" db="EMBL/GenBank/DDBJ databases">
        <title>Bacterial whole genomic sequence of Curvibacter sp. HBC61.</title>
        <authorList>
            <person name="Le V."/>
            <person name="Ko S.-R."/>
            <person name="Ahn C.-Y."/>
            <person name="Oh H.-M."/>
        </authorList>
    </citation>
    <scope>NUCLEOTIDE SEQUENCE [LARGE SCALE GENOMIC DNA]</scope>
    <source>
        <strain evidence="1 2">HBC61</strain>
    </source>
</reference>
<dbReference type="PANTHER" id="PTHR47197">
    <property type="entry name" value="PROTEIN NIRF"/>
    <property type="match status" value="1"/>
</dbReference>
<keyword evidence="2" id="KW-1185">Reference proteome</keyword>
<comment type="caution">
    <text evidence="1">The sequence shown here is derived from an EMBL/GenBank/DDBJ whole genome shotgun (WGS) entry which is preliminary data.</text>
</comment>
<evidence type="ECO:0000313" key="1">
    <source>
        <dbReference type="EMBL" id="MDD0837582.1"/>
    </source>
</evidence>
<accession>A0ABT5MU62</accession>
<dbReference type="InterPro" id="IPR051200">
    <property type="entry name" value="Host-pathogen_enzymatic-act"/>
</dbReference>
<proteinExistence type="predicted"/>
<dbReference type="InterPro" id="IPR019405">
    <property type="entry name" value="Lactonase_7-beta_prop"/>
</dbReference>
<dbReference type="Proteomes" id="UP001528673">
    <property type="component" value="Unassembled WGS sequence"/>
</dbReference>
<dbReference type="Pfam" id="PF10282">
    <property type="entry name" value="Lactonase"/>
    <property type="match status" value="1"/>
</dbReference>
<organism evidence="1 2">
    <name type="scientific">Curvibacter cyanobacteriorum</name>
    <dbReference type="NCBI Taxonomy" id="3026422"/>
    <lineage>
        <taxon>Bacteria</taxon>
        <taxon>Pseudomonadati</taxon>
        <taxon>Pseudomonadota</taxon>
        <taxon>Betaproteobacteria</taxon>
        <taxon>Burkholderiales</taxon>
        <taxon>Comamonadaceae</taxon>
        <taxon>Curvibacter</taxon>
    </lineage>
</organism>
<name>A0ABT5MU62_9BURK</name>
<dbReference type="EMBL" id="JAQSIP010000001">
    <property type="protein sequence ID" value="MDD0837582.1"/>
    <property type="molecule type" value="Genomic_DNA"/>
</dbReference>
<sequence>MSLLSACGGGGSSGSYTIGGTISGLNTAGLVLANGTDTKSVASDATRFAFDTPASSYAVTVKSHPNGQTCVVSQGSGTASADVTSVLVSCRGYVAYVTNTGSSQLASFSVGREGALSALSGGVLSTSYPPTALALSPDGSRAFTVHQDDKNISTFTLSSTGAPTLSARTAAVSESRGLAVGSSGSALYVANYTDKTLSQFAVASSGSLSALSPATVDTQSTPYAVALSPNGQFAYVANAGSNTLTPYTVGSGGALTALSSGSVSTTAVGSNPLAMDIGPGSNTLYVVLADSAKVAQFNIGSTGALSAMSPASVATGNTPRGIRVSPNGQCAYVSNRGDGTVSAYVVTSSGLTAAASGPVSAGSLPTGLAISPDSLYLYVTNTGSASLSQYAIQAGCGLTALGSVSSGGLGPTSIDVR</sequence>
<protein>
    <submittedName>
        <fullName evidence="1">Beta-propeller fold lactonase family protein</fullName>
    </submittedName>
</protein>
<dbReference type="Gene3D" id="2.130.10.10">
    <property type="entry name" value="YVTN repeat-like/Quinoprotein amine dehydrogenase"/>
    <property type="match status" value="3"/>
</dbReference>
<dbReference type="PANTHER" id="PTHR47197:SF3">
    <property type="entry name" value="DIHYDRO-HEME D1 DEHYDROGENASE"/>
    <property type="match status" value="1"/>
</dbReference>
<gene>
    <name evidence="1" type="ORF">PSQ40_03250</name>
</gene>
<dbReference type="InterPro" id="IPR015943">
    <property type="entry name" value="WD40/YVTN_repeat-like_dom_sf"/>
</dbReference>
<dbReference type="SUPFAM" id="SSF50974">
    <property type="entry name" value="Nitrous oxide reductase, N-terminal domain"/>
    <property type="match status" value="1"/>
</dbReference>